<keyword evidence="2" id="KW-1185">Reference proteome</keyword>
<name>A0A2T1F6X3_9CYAN</name>
<protein>
    <submittedName>
        <fullName evidence="1">Uncharacterized protein</fullName>
    </submittedName>
</protein>
<organism evidence="1 2">
    <name type="scientific">Chamaesiphon polymorphus CCALA 037</name>
    <dbReference type="NCBI Taxonomy" id="2107692"/>
    <lineage>
        <taxon>Bacteria</taxon>
        <taxon>Bacillati</taxon>
        <taxon>Cyanobacteriota</taxon>
        <taxon>Cyanophyceae</taxon>
        <taxon>Gomontiellales</taxon>
        <taxon>Chamaesiphonaceae</taxon>
        <taxon>Chamaesiphon</taxon>
    </lineage>
</organism>
<evidence type="ECO:0000313" key="1">
    <source>
        <dbReference type="EMBL" id="PSB40750.1"/>
    </source>
</evidence>
<sequence>MVSPTCREMLKLSSSSLLLSRPPTYLKKIPVVFEGQRWYSRAAAKLMQQIGLGQLVVTTPMAYIQLTIKLIDDDEFRMEMQSRIDRIDLDKLIFESDCGRYFQQAIDLLLVDREHLKSDNYSHPIRLPISQPSA</sequence>
<gene>
    <name evidence="1" type="ORF">C7B77_28020</name>
</gene>
<dbReference type="AlphaFoldDB" id="A0A2T1F6X3"/>
<proteinExistence type="predicted"/>
<dbReference type="Gene3D" id="3.40.50.2000">
    <property type="entry name" value="Glycogen Phosphorylase B"/>
    <property type="match status" value="1"/>
</dbReference>
<evidence type="ECO:0000313" key="2">
    <source>
        <dbReference type="Proteomes" id="UP000238937"/>
    </source>
</evidence>
<reference evidence="1 2" key="1">
    <citation type="submission" date="2018-03" db="EMBL/GenBank/DDBJ databases">
        <title>The ancient ancestry and fast evolution of plastids.</title>
        <authorList>
            <person name="Moore K.R."/>
            <person name="Magnabosco C."/>
            <person name="Momper L."/>
            <person name="Gold D.A."/>
            <person name="Bosak T."/>
            <person name="Fournier G.P."/>
        </authorList>
    </citation>
    <scope>NUCLEOTIDE SEQUENCE [LARGE SCALE GENOMIC DNA]</scope>
    <source>
        <strain evidence="1 2">CCALA 037</strain>
    </source>
</reference>
<comment type="caution">
    <text evidence="1">The sequence shown here is derived from an EMBL/GenBank/DDBJ whole genome shotgun (WGS) entry which is preliminary data.</text>
</comment>
<accession>A0A2T1F6X3</accession>
<dbReference type="EMBL" id="PVWO01000669">
    <property type="protein sequence ID" value="PSB40750.1"/>
    <property type="molecule type" value="Genomic_DNA"/>
</dbReference>
<dbReference type="Proteomes" id="UP000238937">
    <property type="component" value="Unassembled WGS sequence"/>
</dbReference>